<sequence>MAESFDFIESAALIAALVWTKSHSAIGLPTLWAVAGFWAVKVLLIF</sequence>
<name>A0A6J6P2M5_9ZZZZ</name>
<dbReference type="EMBL" id="CAEZXQ010000063">
    <property type="protein sequence ID" value="CAB4693026.1"/>
    <property type="molecule type" value="Genomic_DNA"/>
</dbReference>
<accession>A0A6J6P2M5</accession>
<dbReference type="AlphaFoldDB" id="A0A6J6P2M5"/>
<reference evidence="2" key="1">
    <citation type="submission" date="2020-05" db="EMBL/GenBank/DDBJ databases">
        <authorList>
            <person name="Chiriac C."/>
            <person name="Salcher M."/>
            <person name="Ghai R."/>
            <person name="Kavagutti S V."/>
        </authorList>
    </citation>
    <scope>NUCLEOTIDE SEQUENCE</scope>
</reference>
<evidence type="ECO:0000256" key="1">
    <source>
        <dbReference type="SAM" id="Phobius"/>
    </source>
</evidence>
<keyword evidence="1" id="KW-0472">Membrane</keyword>
<evidence type="ECO:0000313" key="2">
    <source>
        <dbReference type="EMBL" id="CAB4693026.1"/>
    </source>
</evidence>
<feature type="transmembrane region" description="Helical" evidence="1">
    <location>
        <begin position="26"/>
        <end position="44"/>
    </location>
</feature>
<gene>
    <name evidence="2" type="ORF">UFOPK2576_00530</name>
</gene>
<keyword evidence="1" id="KW-1133">Transmembrane helix</keyword>
<organism evidence="2">
    <name type="scientific">freshwater metagenome</name>
    <dbReference type="NCBI Taxonomy" id="449393"/>
    <lineage>
        <taxon>unclassified sequences</taxon>
        <taxon>metagenomes</taxon>
        <taxon>ecological metagenomes</taxon>
    </lineage>
</organism>
<protein>
    <submittedName>
        <fullName evidence="2">Unannotated protein</fullName>
    </submittedName>
</protein>
<keyword evidence="1" id="KW-0812">Transmembrane</keyword>
<proteinExistence type="predicted"/>